<keyword evidence="5" id="KW-1185">Reference proteome</keyword>
<evidence type="ECO:0000256" key="1">
    <source>
        <dbReference type="ARBA" id="ARBA00006151"/>
    </source>
</evidence>
<evidence type="ECO:0000256" key="2">
    <source>
        <dbReference type="ARBA" id="ARBA00022884"/>
    </source>
</evidence>
<dbReference type="Pfam" id="PF15247">
    <property type="entry name" value="SLBP_RNA_bind"/>
    <property type="match status" value="1"/>
</dbReference>
<dbReference type="InterPro" id="IPR026502">
    <property type="entry name" value="SLBP1/SLBP2"/>
</dbReference>
<feature type="compositionally biased region" description="Basic and acidic residues" evidence="3">
    <location>
        <begin position="111"/>
        <end position="120"/>
    </location>
</feature>
<evidence type="ECO:0000313" key="6">
    <source>
        <dbReference type="WBParaSite" id="SPAL_0000866500.1"/>
    </source>
</evidence>
<evidence type="ECO:0000259" key="4">
    <source>
        <dbReference type="Pfam" id="PF15247"/>
    </source>
</evidence>
<accession>A0A0N5BS19</accession>
<dbReference type="Gene3D" id="1.10.8.1120">
    <property type="entry name" value="Histone RNA hairpin-binding protein RNA-binding domain"/>
    <property type="match status" value="1"/>
</dbReference>
<dbReference type="PANTHER" id="PTHR17408">
    <property type="entry name" value="HISTONE RNA HAIRPIN-BINDING PROTEIN"/>
    <property type="match status" value="1"/>
</dbReference>
<dbReference type="WBParaSite" id="SPAL_0000866500.1">
    <property type="protein sequence ID" value="SPAL_0000866500.1"/>
    <property type="gene ID" value="SPAL_0000866500"/>
</dbReference>
<feature type="region of interest" description="Disordered" evidence="3">
    <location>
        <begin position="266"/>
        <end position="285"/>
    </location>
</feature>
<dbReference type="InterPro" id="IPR029344">
    <property type="entry name" value="SLBP_RNA_bind"/>
</dbReference>
<keyword evidence="2" id="KW-0694">RNA-binding</keyword>
<reference evidence="6" key="1">
    <citation type="submission" date="2017-02" db="UniProtKB">
        <authorList>
            <consortium name="WormBaseParasite"/>
        </authorList>
    </citation>
    <scope>IDENTIFICATION</scope>
</reference>
<proteinExistence type="inferred from homology"/>
<feature type="compositionally biased region" description="Low complexity" evidence="3">
    <location>
        <begin position="128"/>
        <end position="143"/>
    </location>
</feature>
<feature type="compositionally biased region" description="Basic residues" evidence="3">
    <location>
        <begin position="144"/>
        <end position="154"/>
    </location>
</feature>
<comment type="similarity">
    <text evidence="1">Belongs to the SLBP family.</text>
</comment>
<dbReference type="GO" id="GO:0071204">
    <property type="term" value="C:histone pre-mRNA 3'end processing complex"/>
    <property type="evidence" value="ECO:0007669"/>
    <property type="project" value="TreeGrafter"/>
</dbReference>
<evidence type="ECO:0000313" key="5">
    <source>
        <dbReference type="Proteomes" id="UP000046392"/>
    </source>
</evidence>
<evidence type="ECO:0000256" key="3">
    <source>
        <dbReference type="SAM" id="MobiDB-lite"/>
    </source>
</evidence>
<dbReference type="Proteomes" id="UP000046392">
    <property type="component" value="Unplaced"/>
</dbReference>
<organism evidence="5 6">
    <name type="scientific">Strongyloides papillosus</name>
    <name type="common">Intestinal threadworm</name>
    <dbReference type="NCBI Taxonomy" id="174720"/>
    <lineage>
        <taxon>Eukaryota</taxon>
        <taxon>Metazoa</taxon>
        <taxon>Ecdysozoa</taxon>
        <taxon>Nematoda</taxon>
        <taxon>Chromadorea</taxon>
        <taxon>Rhabditida</taxon>
        <taxon>Tylenchina</taxon>
        <taxon>Panagrolaimomorpha</taxon>
        <taxon>Strongyloidoidea</taxon>
        <taxon>Strongyloididae</taxon>
        <taxon>Strongyloides</taxon>
    </lineage>
</organism>
<dbReference type="InterPro" id="IPR038294">
    <property type="entry name" value="SLBP_RNA_bind_sf"/>
</dbReference>
<dbReference type="GO" id="GO:0007076">
    <property type="term" value="P:mitotic chromosome condensation"/>
    <property type="evidence" value="ECO:0007669"/>
    <property type="project" value="UniProtKB-ARBA"/>
</dbReference>
<name>A0A0N5BS19_STREA</name>
<dbReference type="STRING" id="174720.A0A0N5BS19"/>
<dbReference type="GO" id="GO:0006398">
    <property type="term" value="P:mRNA 3'-end processing by stem-loop binding and cleavage"/>
    <property type="evidence" value="ECO:0007669"/>
    <property type="project" value="TreeGrafter"/>
</dbReference>
<dbReference type="GO" id="GO:0003729">
    <property type="term" value="F:mRNA binding"/>
    <property type="evidence" value="ECO:0007669"/>
    <property type="project" value="InterPro"/>
</dbReference>
<dbReference type="PANTHER" id="PTHR17408:SF0">
    <property type="entry name" value="HISTONE RNA HAIRPIN-BINDING PROTEIN"/>
    <property type="match status" value="1"/>
</dbReference>
<dbReference type="FunFam" id="1.10.8.1120:FF:000001">
    <property type="entry name" value="Histone RNA hairpin-binding protein-like"/>
    <property type="match status" value="1"/>
</dbReference>
<feature type="region of interest" description="Disordered" evidence="3">
    <location>
        <begin position="76"/>
        <end position="174"/>
    </location>
</feature>
<sequence>MSPRKRAASNMEHGGPVTKSPKKCVTTRTLSESVTVNSQDPFEIMKMESELFMKKSWVEICEEERAAENCNLVRDEEASNESITVASSRSRKQVAPQKTTVTTPRYMRSRVQKEKGLEVSRKRRMDSSRSSSVMSDYEGSSSIPRKRSSPRKKACSTANTPSRGRKDSDTEGMSSTIEIKTKDGWVEPKLGWCKDPEILIRRTKEIEKAKEKPVYAEYLQAISKSERVKGIHPRTPNKFINYSRRSWDSQVKLWKRSLYEFFGRTPDTSCRTTPQTSRGASPSSSIAEGINLIGEVIPKIGNVEVPTGVADPERMFSLLSKFDIDSRQRFREIEEESTLKAAVANAEGPTDFSDAL</sequence>
<dbReference type="GO" id="GO:0005737">
    <property type="term" value="C:cytoplasm"/>
    <property type="evidence" value="ECO:0007669"/>
    <property type="project" value="TreeGrafter"/>
</dbReference>
<dbReference type="GO" id="GO:0071207">
    <property type="term" value="F:histone pre-mRNA stem-loop binding"/>
    <property type="evidence" value="ECO:0007669"/>
    <property type="project" value="TreeGrafter"/>
</dbReference>
<feature type="region of interest" description="Disordered" evidence="3">
    <location>
        <begin position="1"/>
        <end position="26"/>
    </location>
</feature>
<protein>
    <submittedName>
        <fullName evidence="6">SLBP_RNA_bind domain-containing protein</fullName>
    </submittedName>
</protein>
<dbReference type="GO" id="GO:0051028">
    <property type="term" value="P:mRNA transport"/>
    <property type="evidence" value="ECO:0007669"/>
    <property type="project" value="TreeGrafter"/>
</dbReference>
<dbReference type="AlphaFoldDB" id="A0A0N5BS19"/>
<feature type="domain" description="Histone RNA hairpin-binding protein RNA-binding" evidence="4">
    <location>
        <begin position="195"/>
        <end position="261"/>
    </location>
</feature>